<keyword evidence="12" id="KW-1185">Reference proteome</keyword>
<dbReference type="Gene3D" id="4.10.60.10">
    <property type="entry name" value="Zinc finger, CCHC-type"/>
    <property type="match status" value="1"/>
</dbReference>
<keyword evidence="8" id="KW-0479">Metal-binding</keyword>
<evidence type="ECO:0000256" key="6">
    <source>
        <dbReference type="ARBA" id="ARBA00022801"/>
    </source>
</evidence>
<keyword evidence="1" id="KW-0645">Protease</keyword>
<dbReference type="Pfam" id="PF00078">
    <property type="entry name" value="RVT_1"/>
    <property type="match status" value="1"/>
</dbReference>
<protein>
    <recommendedName>
        <fullName evidence="10">CCHC-type domain-containing protein</fullName>
    </recommendedName>
</protein>
<proteinExistence type="predicted"/>
<keyword evidence="4" id="KW-0540">Nuclease</keyword>
<dbReference type="SUPFAM" id="SSF56672">
    <property type="entry name" value="DNA/RNA polymerases"/>
    <property type="match status" value="1"/>
</dbReference>
<dbReference type="InterPro" id="IPR001969">
    <property type="entry name" value="Aspartic_peptidase_AS"/>
</dbReference>
<dbReference type="InterPro" id="IPR000477">
    <property type="entry name" value="RT_dom"/>
</dbReference>
<gene>
    <name evidence="11" type="ORF">LSAT_V11C200085290</name>
</gene>
<dbReference type="PROSITE" id="PS00141">
    <property type="entry name" value="ASP_PROTEASE"/>
    <property type="match status" value="1"/>
</dbReference>
<dbReference type="CDD" id="cd01647">
    <property type="entry name" value="RT_LTR"/>
    <property type="match status" value="1"/>
</dbReference>
<evidence type="ECO:0000259" key="10">
    <source>
        <dbReference type="PROSITE" id="PS50158"/>
    </source>
</evidence>
<dbReference type="GO" id="GO:0003964">
    <property type="term" value="F:RNA-directed DNA polymerase activity"/>
    <property type="evidence" value="ECO:0007669"/>
    <property type="project" value="UniProtKB-KW"/>
</dbReference>
<dbReference type="SUPFAM" id="SSF57756">
    <property type="entry name" value="Retrovirus zinc finger-like domains"/>
    <property type="match status" value="1"/>
</dbReference>
<evidence type="ECO:0000256" key="3">
    <source>
        <dbReference type="ARBA" id="ARBA00022695"/>
    </source>
</evidence>
<evidence type="ECO:0000256" key="7">
    <source>
        <dbReference type="ARBA" id="ARBA00022918"/>
    </source>
</evidence>
<dbReference type="InterPro" id="IPR001878">
    <property type="entry name" value="Znf_CCHC"/>
</dbReference>
<dbReference type="PANTHER" id="PTHR24559:SF453">
    <property type="entry name" value="NUCLEOTIDYLTRANSFERASE, RIBONUCLEASE H"/>
    <property type="match status" value="1"/>
</dbReference>
<feature type="region of interest" description="Disordered" evidence="9">
    <location>
        <begin position="406"/>
        <end position="425"/>
    </location>
</feature>
<keyword evidence="8" id="KW-0862">Zinc</keyword>
<dbReference type="PROSITE" id="PS50158">
    <property type="entry name" value="ZF_CCHC"/>
    <property type="match status" value="2"/>
</dbReference>
<name>A0A9R1W7R6_LACSA</name>
<evidence type="ECO:0000256" key="2">
    <source>
        <dbReference type="ARBA" id="ARBA00022679"/>
    </source>
</evidence>
<feature type="domain" description="CCHC-type" evidence="10">
    <location>
        <begin position="37"/>
        <end position="52"/>
    </location>
</feature>
<dbReference type="Gene3D" id="3.10.10.10">
    <property type="entry name" value="HIV Type 1 Reverse Transcriptase, subunit A, domain 1"/>
    <property type="match status" value="1"/>
</dbReference>
<evidence type="ECO:0000256" key="8">
    <source>
        <dbReference type="PROSITE-ProRule" id="PRU00047"/>
    </source>
</evidence>
<dbReference type="GO" id="GO:0003676">
    <property type="term" value="F:nucleic acid binding"/>
    <property type="evidence" value="ECO:0007669"/>
    <property type="project" value="InterPro"/>
</dbReference>
<dbReference type="InterPro" id="IPR043502">
    <property type="entry name" value="DNA/RNA_pol_sf"/>
</dbReference>
<feature type="compositionally biased region" description="Polar residues" evidence="9">
    <location>
        <begin position="96"/>
        <end position="106"/>
    </location>
</feature>
<dbReference type="Pfam" id="PF08284">
    <property type="entry name" value="RVP_2"/>
    <property type="match status" value="1"/>
</dbReference>
<dbReference type="InterPro" id="IPR053134">
    <property type="entry name" value="RNA-dir_DNA_polymerase"/>
</dbReference>
<dbReference type="PANTHER" id="PTHR24559">
    <property type="entry name" value="TRANSPOSON TY3-I GAG-POL POLYPROTEIN"/>
    <property type="match status" value="1"/>
</dbReference>
<dbReference type="CDD" id="cd00303">
    <property type="entry name" value="retropepsin_like"/>
    <property type="match status" value="1"/>
</dbReference>
<evidence type="ECO:0000313" key="11">
    <source>
        <dbReference type="EMBL" id="KAJ0219995.1"/>
    </source>
</evidence>
<feature type="compositionally biased region" description="Polar residues" evidence="9">
    <location>
        <begin position="406"/>
        <end position="418"/>
    </location>
</feature>
<dbReference type="FunFam" id="3.10.10.10:FF:000007">
    <property type="entry name" value="Retrovirus-related Pol polyprotein from transposon 17.6-like Protein"/>
    <property type="match status" value="1"/>
</dbReference>
<dbReference type="GO" id="GO:0008270">
    <property type="term" value="F:zinc ion binding"/>
    <property type="evidence" value="ECO:0007669"/>
    <property type="project" value="UniProtKB-KW"/>
</dbReference>
<keyword evidence="5" id="KW-0255">Endonuclease</keyword>
<accession>A0A9R1W7R6</accession>
<reference evidence="11 12" key="1">
    <citation type="journal article" date="2017" name="Nat. Commun.">
        <title>Genome assembly with in vitro proximity ligation data and whole-genome triplication in lettuce.</title>
        <authorList>
            <person name="Reyes-Chin-Wo S."/>
            <person name="Wang Z."/>
            <person name="Yang X."/>
            <person name="Kozik A."/>
            <person name="Arikit S."/>
            <person name="Song C."/>
            <person name="Xia L."/>
            <person name="Froenicke L."/>
            <person name="Lavelle D.O."/>
            <person name="Truco M.J."/>
            <person name="Xia R."/>
            <person name="Zhu S."/>
            <person name="Xu C."/>
            <person name="Xu H."/>
            <person name="Xu X."/>
            <person name="Cox K."/>
            <person name="Korf I."/>
            <person name="Meyers B.C."/>
            <person name="Michelmore R.W."/>
        </authorList>
    </citation>
    <scope>NUCLEOTIDE SEQUENCE [LARGE SCALE GENOMIC DNA]</scope>
    <source>
        <strain evidence="12">cv. Salinas</strain>
        <tissue evidence="11">Seedlings</tissue>
    </source>
</reference>
<keyword evidence="3" id="KW-0548">Nucleotidyltransferase</keyword>
<feature type="region of interest" description="Disordered" evidence="9">
    <location>
        <begin position="84"/>
        <end position="106"/>
    </location>
</feature>
<dbReference type="InterPro" id="IPR036875">
    <property type="entry name" value="Znf_CCHC_sf"/>
</dbReference>
<feature type="domain" description="CCHC-type" evidence="10">
    <location>
        <begin position="68"/>
        <end position="83"/>
    </location>
</feature>
<evidence type="ECO:0000256" key="4">
    <source>
        <dbReference type="ARBA" id="ARBA00022722"/>
    </source>
</evidence>
<dbReference type="Pfam" id="PF00098">
    <property type="entry name" value="zf-CCHC"/>
    <property type="match status" value="1"/>
</dbReference>
<keyword evidence="6" id="KW-0378">Hydrolase</keyword>
<organism evidence="11 12">
    <name type="scientific">Lactuca sativa</name>
    <name type="common">Garden lettuce</name>
    <dbReference type="NCBI Taxonomy" id="4236"/>
    <lineage>
        <taxon>Eukaryota</taxon>
        <taxon>Viridiplantae</taxon>
        <taxon>Streptophyta</taxon>
        <taxon>Embryophyta</taxon>
        <taxon>Tracheophyta</taxon>
        <taxon>Spermatophyta</taxon>
        <taxon>Magnoliopsida</taxon>
        <taxon>eudicotyledons</taxon>
        <taxon>Gunneridae</taxon>
        <taxon>Pentapetalae</taxon>
        <taxon>asterids</taxon>
        <taxon>campanulids</taxon>
        <taxon>Asterales</taxon>
        <taxon>Asteraceae</taxon>
        <taxon>Cichorioideae</taxon>
        <taxon>Cichorieae</taxon>
        <taxon>Lactucinae</taxon>
        <taxon>Lactuca</taxon>
    </lineage>
</organism>
<dbReference type="AlphaFoldDB" id="A0A9R1W7R6"/>
<keyword evidence="8" id="KW-0863">Zinc-finger</keyword>
<keyword evidence="2" id="KW-0808">Transferase</keyword>
<dbReference type="GO" id="GO:0004190">
    <property type="term" value="F:aspartic-type endopeptidase activity"/>
    <property type="evidence" value="ECO:0007669"/>
    <property type="project" value="InterPro"/>
</dbReference>
<evidence type="ECO:0000256" key="9">
    <source>
        <dbReference type="SAM" id="MobiDB-lite"/>
    </source>
</evidence>
<dbReference type="GO" id="GO:0006508">
    <property type="term" value="P:proteolysis"/>
    <property type="evidence" value="ECO:0007669"/>
    <property type="project" value="UniProtKB-KW"/>
</dbReference>
<evidence type="ECO:0000313" key="12">
    <source>
        <dbReference type="Proteomes" id="UP000235145"/>
    </source>
</evidence>
<evidence type="ECO:0000256" key="1">
    <source>
        <dbReference type="ARBA" id="ARBA00022670"/>
    </source>
</evidence>
<dbReference type="GO" id="GO:0004519">
    <property type="term" value="F:endonuclease activity"/>
    <property type="evidence" value="ECO:0007669"/>
    <property type="project" value="UniProtKB-KW"/>
</dbReference>
<keyword evidence="7" id="KW-0695">RNA-directed DNA polymerase</keyword>
<comment type="caution">
    <text evidence="11">The sequence shown here is derived from an EMBL/GenBank/DDBJ whole genome shotgun (WGS) entry which is preliminary data.</text>
</comment>
<dbReference type="EMBL" id="NBSK02000002">
    <property type="protein sequence ID" value="KAJ0219995.1"/>
    <property type="molecule type" value="Genomic_DNA"/>
</dbReference>
<sequence length="425" mass="47500">MTPLPRHPEMPRKRKSRVLSQGMSIGRLQGEKNLLICYNCKKPGHHWKNCRDPPASAVPHITSAVPACYHCNETGHKKPECPKLKIGKGDGGTNPAIPSSTKGTTMVTRGRAHQMTVEEPVITTTVAGTYLLDSKPDVVMFDSGATHSFVSHTFINRLGRSIGKLAHPMVVDVADNRTIYVTYVYRVRVRNPRGGELIIQGDIPRLAMASCSSAIALDDIPIVSDFSDVFPEELPGFPPIRQVEFRIDLVPGATPVAKSHYRLAPPEMKELQDQLQELSDKGFIRPSCSPWGAPIPFVKKKDGSQRMCIDYRELNKRTIKNRYPLPRIDDLFDQLQGASWFSKIDLRSGYHQMRVREEDIEKTAFRTRYGYFEFVVMPFGLTNAPAVFMDLMNWVCSLMLNRSQRGASATPSGDSGNSGKRKALC</sequence>
<dbReference type="SMART" id="SM00343">
    <property type="entry name" value="ZnF_C2HC"/>
    <property type="match status" value="2"/>
</dbReference>
<dbReference type="Proteomes" id="UP000235145">
    <property type="component" value="Unassembled WGS sequence"/>
</dbReference>
<evidence type="ECO:0000256" key="5">
    <source>
        <dbReference type="ARBA" id="ARBA00022759"/>
    </source>
</evidence>